<evidence type="ECO:0000313" key="1">
    <source>
        <dbReference type="EMBL" id="CAE78396.1"/>
    </source>
</evidence>
<name>Q6MQQ1_BDEBA</name>
<evidence type="ECO:0000313" key="2">
    <source>
        <dbReference type="Proteomes" id="UP000008080"/>
    </source>
</evidence>
<dbReference type="KEGG" id="bba:Bd0409"/>
<dbReference type="HOGENOM" id="CLU_2598932_0_0_7"/>
<protein>
    <submittedName>
        <fullName evidence="1">Uncharacterized protein</fullName>
    </submittedName>
</protein>
<dbReference type="Proteomes" id="UP000008080">
    <property type="component" value="Chromosome"/>
</dbReference>
<accession>Q6MQQ1</accession>
<dbReference type="EMBL" id="BX842647">
    <property type="protein sequence ID" value="CAE78396.1"/>
    <property type="molecule type" value="Genomic_DNA"/>
</dbReference>
<proteinExistence type="predicted"/>
<organism evidence="1 2">
    <name type="scientific">Bdellovibrio bacteriovorus (strain ATCC 15356 / DSM 50701 / NCIMB 9529 / HD100)</name>
    <dbReference type="NCBI Taxonomy" id="264462"/>
    <lineage>
        <taxon>Bacteria</taxon>
        <taxon>Pseudomonadati</taxon>
        <taxon>Bdellovibrionota</taxon>
        <taxon>Bdellovibrionia</taxon>
        <taxon>Bdellovibrionales</taxon>
        <taxon>Pseudobdellovibrionaceae</taxon>
        <taxon>Bdellovibrio</taxon>
    </lineage>
</organism>
<dbReference type="AlphaFoldDB" id="Q6MQQ1"/>
<gene>
    <name evidence="1" type="ordered locus">Bd0409</name>
</gene>
<keyword evidence="2" id="KW-1185">Reference proteome</keyword>
<dbReference type="STRING" id="264462.Bd0409"/>
<sequence length="79" mass="9036">MTLSAIFQSCIFLSQRPNFQKVFPQQKIEKKRQKLDSSSCIIFPKSKQGTVSQVPNINFTGARIAPYANGWHTFTEEEI</sequence>
<reference evidence="1 2" key="1">
    <citation type="journal article" date="2004" name="Science">
        <title>A predator unmasked: life cycle of Bdellovibrio bacteriovorus from a genomic perspective.</title>
        <authorList>
            <person name="Rendulic S."/>
            <person name="Jagtap P."/>
            <person name="Rosinus A."/>
            <person name="Eppinger M."/>
            <person name="Baar C."/>
            <person name="Lanz C."/>
            <person name="Keller H."/>
            <person name="Lambert C."/>
            <person name="Evans K.J."/>
            <person name="Goesmann A."/>
            <person name="Meyer F."/>
            <person name="Sockett R.E."/>
            <person name="Schuster S.C."/>
        </authorList>
    </citation>
    <scope>NUCLEOTIDE SEQUENCE [LARGE SCALE GENOMIC DNA]</scope>
    <source>
        <strain evidence="2">ATCC 15356 / DSM 50701 / NCIMB 9529 / HD100</strain>
    </source>
</reference>